<evidence type="ECO:0000313" key="2">
    <source>
        <dbReference type="Proteomes" id="UP000634136"/>
    </source>
</evidence>
<comment type="caution">
    <text evidence="1">The sequence shown here is derived from an EMBL/GenBank/DDBJ whole genome shotgun (WGS) entry which is preliminary data.</text>
</comment>
<name>A0A834WYM0_9FABA</name>
<organism evidence="1 2">
    <name type="scientific">Senna tora</name>
    <dbReference type="NCBI Taxonomy" id="362788"/>
    <lineage>
        <taxon>Eukaryota</taxon>
        <taxon>Viridiplantae</taxon>
        <taxon>Streptophyta</taxon>
        <taxon>Embryophyta</taxon>
        <taxon>Tracheophyta</taxon>
        <taxon>Spermatophyta</taxon>
        <taxon>Magnoliopsida</taxon>
        <taxon>eudicotyledons</taxon>
        <taxon>Gunneridae</taxon>
        <taxon>Pentapetalae</taxon>
        <taxon>rosids</taxon>
        <taxon>fabids</taxon>
        <taxon>Fabales</taxon>
        <taxon>Fabaceae</taxon>
        <taxon>Caesalpinioideae</taxon>
        <taxon>Cassia clade</taxon>
        <taxon>Senna</taxon>
    </lineage>
</organism>
<dbReference type="AlphaFoldDB" id="A0A834WYM0"/>
<dbReference type="SUPFAM" id="SSF56235">
    <property type="entry name" value="N-terminal nucleophile aminohydrolases (Ntn hydrolases)"/>
    <property type="match status" value="1"/>
</dbReference>
<proteinExistence type="predicted"/>
<protein>
    <submittedName>
        <fullName evidence="1">Proteasome subunit alpha type-2</fullName>
    </submittedName>
</protein>
<dbReference type="OrthoDB" id="431557at2759"/>
<dbReference type="Proteomes" id="UP000634136">
    <property type="component" value="Unassembled WGS sequence"/>
</dbReference>
<keyword evidence="1" id="KW-0647">Proteasome</keyword>
<dbReference type="InterPro" id="IPR029055">
    <property type="entry name" value="Ntn_hydrolases_N"/>
</dbReference>
<keyword evidence="2" id="KW-1185">Reference proteome</keyword>
<accession>A0A834WYM0</accession>
<evidence type="ECO:0000313" key="1">
    <source>
        <dbReference type="EMBL" id="KAF7834775.1"/>
    </source>
</evidence>
<sequence>MFNNPFGKLVQIEHALTAVGYGQTSPGIKAANGVVIATEKKTTIYIG</sequence>
<dbReference type="Gene3D" id="3.60.20.10">
    <property type="entry name" value="Glutamine Phosphoribosylpyrophosphate, subunit 1, domain 1"/>
    <property type="match status" value="1"/>
</dbReference>
<reference evidence="1" key="1">
    <citation type="submission" date="2020-09" db="EMBL/GenBank/DDBJ databases">
        <title>Genome-Enabled Discovery of Anthraquinone Biosynthesis in Senna tora.</title>
        <authorList>
            <person name="Kang S.-H."/>
            <person name="Pandey R.P."/>
            <person name="Lee C.-M."/>
            <person name="Sim J.-S."/>
            <person name="Jeong J.-T."/>
            <person name="Choi B.-S."/>
            <person name="Jung M."/>
            <person name="Ginzburg D."/>
            <person name="Zhao K."/>
            <person name="Won S.Y."/>
            <person name="Oh T.-J."/>
            <person name="Yu Y."/>
            <person name="Kim N.-H."/>
            <person name="Lee O.R."/>
            <person name="Lee T.-H."/>
            <person name="Bashyal P."/>
            <person name="Kim T.-S."/>
            <person name="Lee W.-H."/>
            <person name="Kawkins C."/>
            <person name="Kim C.-K."/>
            <person name="Kim J.S."/>
            <person name="Ahn B.O."/>
            <person name="Rhee S.Y."/>
            <person name="Sohng J.K."/>
        </authorList>
    </citation>
    <scope>NUCLEOTIDE SEQUENCE</scope>
    <source>
        <tissue evidence="1">Leaf</tissue>
    </source>
</reference>
<dbReference type="GO" id="GO:0000502">
    <property type="term" value="C:proteasome complex"/>
    <property type="evidence" value="ECO:0007669"/>
    <property type="project" value="UniProtKB-KW"/>
</dbReference>
<dbReference type="EMBL" id="JAAIUW010000004">
    <property type="protein sequence ID" value="KAF7834775.1"/>
    <property type="molecule type" value="Genomic_DNA"/>
</dbReference>
<gene>
    <name evidence="1" type="ORF">G2W53_009634</name>
</gene>